<protein>
    <submittedName>
        <fullName evidence="5">Response regulator</fullName>
    </submittedName>
</protein>
<dbReference type="GO" id="GO:0016887">
    <property type="term" value="F:ATP hydrolysis activity"/>
    <property type="evidence" value="ECO:0007669"/>
    <property type="project" value="TreeGrafter"/>
</dbReference>
<dbReference type="InterPro" id="IPR011006">
    <property type="entry name" value="CheY-like_superfamily"/>
</dbReference>
<evidence type="ECO:0000313" key="6">
    <source>
        <dbReference type="Proteomes" id="UP000284605"/>
    </source>
</evidence>
<dbReference type="PANTHER" id="PTHR43384">
    <property type="entry name" value="SEPTUM SITE-DETERMINING PROTEIN MIND HOMOLOG, CHLOROPLASTIC-RELATED"/>
    <property type="match status" value="1"/>
</dbReference>
<dbReference type="Proteomes" id="UP000284605">
    <property type="component" value="Unassembled WGS sequence"/>
</dbReference>
<evidence type="ECO:0000259" key="4">
    <source>
        <dbReference type="PROSITE" id="PS50110"/>
    </source>
</evidence>
<dbReference type="SMART" id="SM00448">
    <property type="entry name" value="REC"/>
    <property type="match status" value="1"/>
</dbReference>
<dbReference type="GO" id="GO:0051782">
    <property type="term" value="P:negative regulation of cell division"/>
    <property type="evidence" value="ECO:0007669"/>
    <property type="project" value="TreeGrafter"/>
</dbReference>
<keyword evidence="3" id="KW-0597">Phosphoprotein</keyword>
<organism evidence="5 6">
    <name type="scientific">Oleomonas cavernae</name>
    <dbReference type="NCBI Taxonomy" id="2320859"/>
    <lineage>
        <taxon>Bacteria</taxon>
        <taxon>Pseudomonadati</taxon>
        <taxon>Pseudomonadota</taxon>
        <taxon>Alphaproteobacteria</taxon>
        <taxon>Acetobacterales</taxon>
        <taxon>Acetobacteraceae</taxon>
        <taxon>Oleomonas</taxon>
    </lineage>
</organism>
<gene>
    <name evidence="5" type="ORF">D3874_18570</name>
</gene>
<dbReference type="GO" id="GO:0005829">
    <property type="term" value="C:cytosol"/>
    <property type="evidence" value="ECO:0007669"/>
    <property type="project" value="TreeGrafter"/>
</dbReference>
<sequence>MTADRRTILVVSSDEDFAERLTSALFSRCSVVRGMPQLETLRGLIEATGVEAVVVDLDDVAWDGRNITELIVSLKAERQTMPVVVASYNISATSLIPAMRAGASDVIDKDFAADDLVAQVDWLLQSRPSKRGGNSAQIIATMGPRAGVGSTSVAVATAVELARRAGAAERVLLLDFGFPPSESLDLLGVKASYYMTDALGDLGRLDATLIDGAFAQTRTPRLFVLPLATDDENALIAGNGDLAQLVDVLRSYFTAIVIDVNRPLNPRIADRLFVDANASILVVDQSMTTIHAAAAALDRIRRAINKDPDFTLVVSRYVARLRPAPEEIATALRAKGRPLLIPEDRLFVDGQRNLGTMLAADPASTFGKAVRTIVDSTMGTAGTAAPPPLSSTAATAARIAGGGGLLSRLGIGRAGAR</sequence>
<evidence type="ECO:0000313" key="5">
    <source>
        <dbReference type="EMBL" id="RJF88744.1"/>
    </source>
</evidence>
<dbReference type="RefSeq" id="WP_119779515.1">
    <property type="nucleotide sequence ID" value="NZ_QYUK01000011.1"/>
</dbReference>
<dbReference type="GO" id="GO:0000160">
    <property type="term" value="P:phosphorelay signal transduction system"/>
    <property type="evidence" value="ECO:0007669"/>
    <property type="project" value="InterPro"/>
</dbReference>
<proteinExistence type="predicted"/>
<feature type="domain" description="Response regulatory" evidence="4">
    <location>
        <begin position="7"/>
        <end position="124"/>
    </location>
</feature>
<feature type="modified residue" description="4-aspartylphosphate" evidence="3">
    <location>
        <position position="56"/>
    </location>
</feature>
<dbReference type="AlphaFoldDB" id="A0A418WFF0"/>
<dbReference type="Pfam" id="PF00072">
    <property type="entry name" value="Response_reg"/>
    <property type="match status" value="1"/>
</dbReference>
<evidence type="ECO:0000256" key="3">
    <source>
        <dbReference type="PROSITE-ProRule" id="PRU00169"/>
    </source>
</evidence>
<keyword evidence="1" id="KW-0547">Nucleotide-binding</keyword>
<keyword evidence="2" id="KW-0067">ATP-binding</keyword>
<dbReference type="PROSITE" id="PS50110">
    <property type="entry name" value="RESPONSE_REGULATORY"/>
    <property type="match status" value="1"/>
</dbReference>
<accession>A0A418WFF0</accession>
<dbReference type="SUPFAM" id="SSF52540">
    <property type="entry name" value="P-loop containing nucleoside triphosphate hydrolases"/>
    <property type="match status" value="1"/>
</dbReference>
<dbReference type="InterPro" id="IPR001789">
    <property type="entry name" value="Sig_transdc_resp-reg_receiver"/>
</dbReference>
<name>A0A418WFF0_9PROT</name>
<dbReference type="OrthoDB" id="5813333at2"/>
<evidence type="ECO:0000256" key="2">
    <source>
        <dbReference type="ARBA" id="ARBA00022840"/>
    </source>
</evidence>
<keyword evidence="6" id="KW-1185">Reference proteome</keyword>
<dbReference type="PANTHER" id="PTHR43384:SF6">
    <property type="entry name" value="SEPTUM SITE-DETERMINING PROTEIN MIND HOMOLOG, CHLOROPLASTIC"/>
    <property type="match status" value="1"/>
</dbReference>
<dbReference type="InterPro" id="IPR050625">
    <property type="entry name" value="ParA/MinD_ATPase"/>
</dbReference>
<dbReference type="InterPro" id="IPR027417">
    <property type="entry name" value="P-loop_NTPase"/>
</dbReference>
<dbReference type="EMBL" id="QYUK01000011">
    <property type="protein sequence ID" value="RJF88744.1"/>
    <property type="molecule type" value="Genomic_DNA"/>
</dbReference>
<dbReference type="SUPFAM" id="SSF52172">
    <property type="entry name" value="CheY-like"/>
    <property type="match status" value="1"/>
</dbReference>
<dbReference type="Gene3D" id="3.40.50.300">
    <property type="entry name" value="P-loop containing nucleotide triphosphate hydrolases"/>
    <property type="match status" value="1"/>
</dbReference>
<evidence type="ECO:0000256" key="1">
    <source>
        <dbReference type="ARBA" id="ARBA00022741"/>
    </source>
</evidence>
<dbReference type="GO" id="GO:0009898">
    <property type="term" value="C:cytoplasmic side of plasma membrane"/>
    <property type="evidence" value="ECO:0007669"/>
    <property type="project" value="TreeGrafter"/>
</dbReference>
<comment type="caution">
    <text evidence="5">The sequence shown here is derived from an EMBL/GenBank/DDBJ whole genome shotgun (WGS) entry which is preliminary data.</text>
</comment>
<reference evidence="5 6" key="1">
    <citation type="submission" date="2018-09" db="EMBL/GenBank/DDBJ databases">
        <authorList>
            <person name="Zhu H."/>
        </authorList>
    </citation>
    <scope>NUCLEOTIDE SEQUENCE [LARGE SCALE GENOMIC DNA]</scope>
    <source>
        <strain evidence="5 6">K1W22B-8</strain>
    </source>
</reference>
<dbReference type="GO" id="GO:0005524">
    <property type="term" value="F:ATP binding"/>
    <property type="evidence" value="ECO:0007669"/>
    <property type="project" value="UniProtKB-KW"/>
</dbReference>
<dbReference type="Gene3D" id="3.40.50.2300">
    <property type="match status" value="1"/>
</dbReference>